<dbReference type="eggNOG" id="COG0004">
    <property type="taxonomic scope" value="Bacteria"/>
</dbReference>
<dbReference type="Gene3D" id="1.10.3430.10">
    <property type="entry name" value="Ammonium transporter AmtB like domains"/>
    <property type="match status" value="1"/>
</dbReference>
<dbReference type="PANTHER" id="PTHR11730">
    <property type="entry name" value="AMMONIUM TRANSPORTER"/>
    <property type="match status" value="1"/>
</dbReference>
<dbReference type="SMART" id="SM00091">
    <property type="entry name" value="PAS"/>
    <property type="match status" value="1"/>
</dbReference>
<evidence type="ECO:0000259" key="10">
    <source>
        <dbReference type="PROSITE" id="PS50113"/>
    </source>
</evidence>
<evidence type="ECO:0000256" key="3">
    <source>
        <dbReference type="ARBA" id="ARBA00022448"/>
    </source>
</evidence>
<dbReference type="InterPro" id="IPR000014">
    <property type="entry name" value="PAS"/>
</dbReference>
<dbReference type="InterPro" id="IPR035965">
    <property type="entry name" value="PAS-like_dom_sf"/>
</dbReference>
<name>B4VNB8_9CYAN</name>
<dbReference type="InterPro" id="IPR024041">
    <property type="entry name" value="NH4_transpt_AmtB-like_dom"/>
</dbReference>
<dbReference type="Proteomes" id="UP000003835">
    <property type="component" value="Unassembled WGS sequence"/>
</dbReference>
<dbReference type="CDD" id="cd00130">
    <property type="entry name" value="PAS"/>
    <property type="match status" value="1"/>
</dbReference>
<dbReference type="InterPro" id="IPR029020">
    <property type="entry name" value="Ammonium/urea_transptr"/>
</dbReference>
<organism evidence="11 12">
    <name type="scientific">Coleofasciculus chthonoplastes PCC 7420</name>
    <dbReference type="NCBI Taxonomy" id="118168"/>
    <lineage>
        <taxon>Bacteria</taxon>
        <taxon>Bacillati</taxon>
        <taxon>Cyanobacteriota</taxon>
        <taxon>Cyanophyceae</taxon>
        <taxon>Coleofasciculales</taxon>
        <taxon>Coleofasciculaceae</taxon>
        <taxon>Coleofasciculus</taxon>
    </lineage>
</organism>
<gene>
    <name evidence="11" type="ORF">MC7420_4750</name>
</gene>
<feature type="transmembrane region" description="Helical" evidence="9">
    <location>
        <begin position="93"/>
        <end position="114"/>
    </location>
</feature>
<dbReference type="SUPFAM" id="SSF55785">
    <property type="entry name" value="PYP-like sensor domain (PAS domain)"/>
    <property type="match status" value="1"/>
</dbReference>
<dbReference type="InterPro" id="IPR001905">
    <property type="entry name" value="Ammonium_transpt"/>
</dbReference>
<evidence type="ECO:0000313" key="11">
    <source>
        <dbReference type="EMBL" id="EDX76494.1"/>
    </source>
</evidence>
<dbReference type="EMBL" id="DS989846">
    <property type="protein sequence ID" value="EDX76494.1"/>
    <property type="molecule type" value="Genomic_DNA"/>
</dbReference>
<evidence type="ECO:0000313" key="12">
    <source>
        <dbReference type="Proteomes" id="UP000003835"/>
    </source>
</evidence>
<dbReference type="HOGENOM" id="CLU_000445_33_6_3"/>
<feature type="transmembrane region" description="Helical" evidence="9">
    <location>
        <begin position="264"/>
        <end position="280"/>
    </location>
</feature>
<protein>
    <submittedName>
        <fullName evidence="11">Ammonium transporter, putative</fullName>
    </submittedName>
</protein>
<dbReference type="eggNOG" id="COG2208">
    <property type="taxonomic scope" value="Bacteria"/>
</dbReference>
<sequence length="815" mass="89667">MCLESGLTRSKNSINVAIKNLADLGISIALFWAFGYAFMFGTSVLGWIGSSDFFVHVEATPRLAAFFLFQAMFCSTATTIVSGAVAERMKFPAYLILASLVSGLIYPLFGHWAWNGIDLDVSVGWLEQLGFVDFAGSTVVHSLGGWVSLASLMIIGSRTGRFPDHLPPRKIHGSNLPLSVLGAMLLWIGWLGFNGGSTLTLNEQVPSIIVHTVLAGIAGMMAAGMVSWYRCQLPEVESLINGSLAGLVSITACCHVVTSPASVIIGAIGGIIATLMSNWLERWQIDDAVDAIPVHLGGGIWGTLAVALFGQPELLDTGLSPVIQLGVQVIGILSCGIWAFGLTYLLLFITNRFLPMRVSIEAEQIGLNVSEHRAKTEICDLFQVMEAQAQTQDLSLRVPVEPFTQVGQIAQRYNQVMDALEEALTRTDAIVRTAMDAIITFTKPQLKIVTANPSAKEIFGYSINEFISMDIHQLLDWSTPAADDTDIGMERLLKVGRHEIIGCRVDGSRFPLEATVVETKSGQDCFYTGTFRDISERKKAQADLFRANQEITKLNERLKAENLRLSAELDVTRRLQQMLLPKEAELNQITDLEISGFMEPATEVGGDYYDILPYRDRVQISIGDVTGHGLESGVLSLMVQTAVRTLLESNQTDPKQFLDILNRTIYQNIQRMNSDKNLTLALLDYQKGILNLSGQHEEIIVVRAGGHIERIDTIDLGFPIGLDADIADFVAHLQVQLNPGDAVVLYTDGIPEAENAQGIPYGIERLCQILSQNWQQSAAEIRQAVIYDLRQHIQAQQLYDDITLLVIKQRKIFEV</sequence>
<feature type="transmembrane region" description="Helical" evidence="9">
    <location>
        <begin position="322"/>
        <end position="347"/>
    </location>
</feature>
<dbReference type="NCBIfam" id="TIGR00836">
    <property type="entry name" value="amt"/>
    <property type="match status" value="1"/>
</dbReference>
<proteinExistence type="inferred from homology"/>
<feature type="transmembrane region" description="Helical" evidence="9">
    <location>
        <begin position="176"/>
        <end position="193"/>
    </location>
</feature>
<feature type="transmembrane region" description="Helical" evidence="9">
    <location>
        <begin position="63"/>
        <end position="86"/>
    </location>
</feature>
<dbReference type="SUPFAM" id="SSF111352">
    <property type="entry name" value="Ammonium transporter"/>
    <property type="match status" value="1"/>
</dbReference>
<feature type="transmembrane region" description="Helical" evidence="9">
    <location>
        <begin position="21"/>
        <end position="48"/>
    </location>
</feature>
<evidence type="ECO:0000256" key="8">
    <source>
        <dbReference type="SAM" id="Coils"/>
    </source>
</evidence>
<dbReference type="GO" id="GO:0097272">
    <property type="term" value="P:ammonium homeostasis"/>
    <property type="evidence" value="ECO:0007669"/>
    <property type="project" value="TreeGrafter"/>
</dbReference>
<feature type="transmembrane region" description="Helical" evidence="9">
    <location>
        <begin position="292"/>
        <end position="310"/>
    </location>
</feature>
<evidence type="ECO:0000256" key="1">
    <source>
        <dbReference type="ARBA" id="ARBA00004141"/>
    </source>
</evidence>
<dbReference type="SUPFAM" id="SSF81606">
    <property type="entry name" value="PP2C-like"/>
    <property type="match status" value="1"/>
</dbReference>
<comment type="subcellular location">
    <subcellularLocation>
        <location evidence="1">Membrane</location>
        <topology evidence="1">Multi-pass membrane protein</topology>
    </subcellularLocation>
</comment>
<keyword evidence="5 9" id="KW-1133">Transmembrane helix</keyword>
<keyword evidence="6 9" id="KW-0472">Membrane</keyword>
<dbReference type="InterPro" id="IPR000700">
    <property type="entry name" value="PAS-assoc_C"/>
</dbReference>
<evidence type="ECO:0000256" key="9">
    <source>
        <dbReference type="SAM" id="Phobius"/>
    </source>
</evidence>
<dbReference type="InterPro" id="IPR001932">
    <property type="entry name" value="PPM-type_phosphatase-like_dom"/>
</dbReference>
<dbReference type="SMART" id="SM00331">
    <property type="entry name" value="PP2C_SIG"/>
    <property type="match status" value="1"/>
</dbReference>
<dbReference type="PROSITE" id="PS01219">
    <property type="entry name" value="AMMONIUM_TRANSP"/>
    <property type="match status" value="1"/>
</dbReference>
<feature type="transmembrane region" description="Helical" evidence="9">
    <location>
        <begin position="238"/>
        <end position="258"/>
    </location>
</feature>
<evidence type="ECO:0000256" key="2">
    <source>
        <dbReference type="ARBA" id="ARBA00005887"/>
    </source>
</evidence>
<keyword evidence="4 9" id="KW-0812">Transmembrane</keyword>
<evidence type="ECO:0000256" key="5">
    <source>
        <dbReference type="ARBA" id="ARBA00022989"/>
    </source>
</evidence>
<keyword evidence="3" id="KW-0813">Transport</keyword>
<evidence type="ECO:0000256" key="4">
    <source>
        <dbReference type="ARBA" id="ARBA00022692"/>
    </source>
</evidence>
<dbReference type="Pfam" id="PF13426">
    <property type="entry name" value="PAS_9"/>
    <property type="match status" value="1"/>
</dbReference>
<keyword evidence="8" id="KW-0175">Coiled coil</keyword>
<dbReference type="PANTHER" id="PTHR11730:SF6">
    <property type="entry name" value="AMMONIUM TRANSPORTER"/>
    <property type="match status" value="1"/>
</dbReference>
<dbReference type="NCBIfam" id="TIGR00229">
    <property type="entry name" value="sensory_box"/>
    <property type="match status" value="1"/>
</dbReference>
<dbReference type="Gene3D" id="3.60.40.10">
    <property type="entry name" value="PPM-type phosphatase domain"/>
    <property type="match status" value="1"/>
</dbReference>
<feature type="domain" description="PAC" evidence="10">
    <location>
        <begin position="494"/>
        <end position="546"/>
    </location>
</feature>
<dbReference type="PROSITE" id="PS50113">
    <property type="entry name" value="PAC"/>
    <property type="match status" value="1"/>
</dbReference>
<dbReference type="AlphaFoldDB" id="B4VNB8"/>
<feature type="transmembrane region" description="Helical" evidence="9">
    <location>
        <begin position="134"/>
        <end position="155"/>
    </location>
</feature>
<keyword evidence="12" id="KW-1185">Reference proteome</keyword>
<dbReference type="Pfam" id="PF07228">
    <property type="entry name" value="SpoIIE"/>
    <property type="match status" value="1"/>
</dbReference>
<reference evidence="11 12" key="1">
    <citation type="submission" date="2008-07" db="EMBL/GenBank/DDBJ databases">
        <authorList>
            <person name="Tandeau de Marsac N."/>
            <person name="Ferriera S."/>
            <person name="Johnson J."/>
            <person name="Kravitz S."/>
            <person name="Beeson K."/>
            <person name="Sutton G."/>
            <person name="Rogers Y.-H."/>
            <person name="Friedman R."/>
            <person name="Frazier M."/>
            <person name="Venter J.C."/>
        </authorList>
    </citation>
    <scope>NUCLEOTIDE SEQUENCE [LARGE SCALE GENOMIC DNA]</scope>
    <source>
        <strain evidence="11 12">PCC 7420</strain>
    </source>
</reference>
<dbReference type="Gene3D" id="3.30.450.20">
    <property type="entry name" value="PAS domain"/>
    <property type="match status" value="1"/>
</dbReference>
<dbReference type="GO" id="GO:0016020">
    <property type="term" value="C:membrane"/>
    <property type="evidence" value="ECO:0007669"/>
    <property type="project" value="UniProtKB-SubCell"/>
</dbReference>
<dbReference type="CDD" id="cd14686">
    <property type="entry name" value="bZIP"/>
    <property type="match status" value="1"/>
</dbReference>
<accession>B4VNB8</accession>
<dbReference type="Pfam" id="PF00909">
    <property type="entry name" value="Ammonium_transp"/>
    <property type="match status" value="1"/>
</dbReference>
<feature type="transmembrane region" description="Helical" evidence="9">
    <location>
        <begin position="205"/>
        <end position="226"/>
    </location>
</feature>
<dbReference type="STRING" id="118168.MC7420_4750"/>
<dbReference type="GO" id="GO:0008519">
    <property type="term" value="F:ammonium channel activity"/>
    <property type="evidence" value="ECO:0007669"/>
    <property type="project" value="InterPro"/>
</dbReference>
<feature type="coiled-coil region" evidence="8">
    <location>
        <begin position="537"/>
        <end position="575"/>
    </location>
</feature>
<evidence type="ECO:0000256" key="6">
    <source>
        <dbReference type="ARBA" id="ARBA00023136"/>
    </source>
</evidence>
<dbReference type="InterPro" id="IPR036457">
    <property type="entry name" value="PPM-type-like_dom_sf"/>
</dbReference>
<dbReference type="InterPro" id="IPR018047">
    <property type="entry name" value="Ammonium_transpt_CS"/>
</dbReference>
<comment type="similarity">
    <text evidence="2">Belongs to the ammonia transporter channel (TC 1.A.11.2) family.</text>
</comment>
<keyword evidence="7" id="KW-0924">Ammonia transport</keyword>
<evidence type="ECO:0000256" key="7">
    <source>
        <dbReference type="ARBA" id="ARBA00023177"/>
    </source>
</evidence>